<gene>
    <name evidence="1" type="ORF">Mic7113_1586</name>
</gene>
<dbReference type="RefSeq" id="WP_015181616.1">
    <property type="nucleotide sequence ID" value="NC_019738.1"/>
</dbReference>
<evidence type="ECO:0000313" key="1">
    <source>
        <dbReference type="EMBL" id="AFZ17460.1"/>
    </source>
</evidence>
<evidence type="ECO:0000313" key="2">
    <source>
        <dbReference type="Proteomes" id="UP000010471"/>
    </source>
</evidence>
<accession>K9WAP9</accession>
<proteinExistence type="predicted"/>
<dbReference type="HOGENOM" id="CLU_2807668_0_0_3"/>
<reference evidence="1 2" key="1">
    <citation type="submission" date="2012-06" db="EMBL/GenBank/DDBJ databases">
        <title>Finished chromosome of genome of Microcoleus sp. PCC 7113.</title>
        <authorList>
            <consortium name="US DOE Joint Genome Institute"/>
            <person name="Gugger M."/>
            <person name="Coursin T."/>
            <person name="Rippka R."/>
            <person name="Tandeau De Marsac N."/>
            <person name="Huntemann M."/>
            <person name="Wei C.-L."/>
            <person name="Han J."/>
            <person name="Detter J.C."/>
            <person name="Han C."/>
            <person name="Tapia R."/>
            <person name="Chen A."/>
            <person name="Kyrpides N."/>
            <person name="Mavromatis K."/>
            <person name="Markowitz V."/>
            <person name="Szeto E."/>
            <person name="Ivanova N."/>
            <person name="Pagani I."/>
            <person name="Pati A."/>
            <person name="Goodwin L."/>
            <person name="Nordberg H.P."/>
            <person name="Cantor M.N."/>
            <person name="Hua S.X."/>
            <person name="Woyke T."/>
            <person name="Kerfeld C.A."/>
        </authorList>
    </citation>
    <scope>NUCLEOTIDE SEQUENCE [LARGE SCALE GENOMIC DNA]</scope>
    <source>
        <strain evidence="1 2">PCC 7113</strain>
    </source>
</reference>
<dbReference type="Proteomes" id="UP000010471">
    <property type="component" value="Chromosome"/>
</dbReference>
<dbReference type="AlphaFoldDB" id="K9WAP9"/>
<dbReference type="KEGG" id="mic:Mic7113_1586"/>
<organism evidence="1 2">
    <name type="scientific">Allocoleopsis franciscana PCC 7113</name>
    <dbReference type="NCBI Taxonomy" id="1173027"/>
    <lineage>
        <taxon>Bacteria</taxon>
        <taxon>Bacillati</taxon>
        <taxon>Cyanobacteriota</taxon>
        <taxon>Cyanophyceae</taxon>
        <taxon>Coleofasciculales</taxon>
        <taxon>Coleofasciculaceae</taxon>
        <taxon>Allocoleopsis</taxon>
        <taxon>Allocoleopsis franciscana</taxon>
    </lineage>
</organism>
<dbReference type="EMBL" id="CP003630">
    <property type="protein sequence ID" value="AFZ17460.1"/>
    <property type="molecule type" value="Genomic_DNA"/>
</dbReference>
<keyword evidence="2" id="KW-1185">Reference proteome</keyword>
<sequence>MTIIDFFAFALLASWAAMIWGSLQKVDGDKVKGYKKVNEELWVETKVSGDKKPRFPDLWEPVIPPKK</sequence>
<name>K9WAP9_9CYAN</name>
<protein>
    <submittedName>
        <fullName evidence="1">Uncharacterized protein</fullName>
    </submittedName>
</protein>